<keyword evidence="6" id="KW-1185">Reference proteome</keyword>
<evidence type="ECO:0000256" key="1">
    <source>
        <dbReference type="ARBA" id="ARBA00022729"/>
    </source>
</evidence>
<reference evidence="5 6" key="1">
    <citation type="submission" date="2012-06" db="EMBL/GenBank/DDBJ databases">
        <title>Finished chromosome of genome of Crinalium epipsammum PCC 9333.</title>
        <authorList>
            <consortium name="US DOE Joint Genome Institute"/>
            <person name="Gugger M."/>
            <person name="Coursin T."/>
            <person name="Rippka R."/>
            <person name="Tandeau De Marsac N."/>
            <person name="Huntemann M."/>
            <person name="Wei C.-L."/>
            <person name="Han J."/>
            <person name="Detter J.C."/>
            <person name="Han C."/>
            <person name="Tapia R."/>
            <person name="Davenport K."/>
            <person name="Daligault H."/>
            <person name="Erkkila T."/>
            <person name="Gu W."/>
            <person name="Munk A.C.C."/>
            <person name="Teshima H."/>
            <person name="Xu Y."/>
            <person name="Chain P."/>
            <person name="Chen A."/>
            <person name="Krypides N."/>
            <person name="Mavromatis K."/>
            <person name="Markowitz V."/>
            <person name="Szeto E."/>
            <person name="Ivanova N."/>
            <person name="Mikhailova N."/>
            <person name="Ovchinnikova G."/>
            <person name="Pagani I."/>
            <person name="Pati A."/>
            <person name="Goodwin L."/>
            <person name="Peters L."/>
            <person name="Pitluck S."/>
            <person name="Woyke T."/>
            <person name="Kerfeld C."/>
        </authorList>
    </citation>
    <scope>NUCLEOTIDE SEQUENCE [LARGE SCALE GENOMIC DNA]</scope>
    <source>
        <strain evidence="5 6">PCC 9333</strain>
    </source>
</reference>
<evidence type="ECO:0000259" key="4">
    <source>
        <dbReference type="Pfam" id="PF13205"/>
    </source>
</evidence>
<organism evidence="5 6">
    <name type="scientific">Crinalium epipsammum PCC 9333</name>
    <dbReference type="NCBI Taxonomy" id="1173022"/>
    <lineage>
        <taxon>Bacteria</taxon>
        <taxon>Bacillati</taxon>
        <taxon>Cyanobacteriota</taxon>
        <taxon>Cyanophyceae</taxon>
        <taxon>Gomontiellales</taxon>
        <taxon>Gomontiellaceae</taxon>
        <taxon>Crinalium</taxon>
    </lineage>
</organism>
<feature type="compositionally biased region" description="Low complexity" evidence="2">
    <location>
        <begin position="486"/>
        <end position="496"/>
    </location>
</feature>
<name>K9VW81_9CYAN</name>
<evidence type="ECO:0000256" key="2">
    <source>
        <dbReference type="SAM" id="MobiDB-lite"/>
    </source>
</evidence>
<dbReference type="Pfam" id="PF13205">
    <property type="entry name" value="Big_5"/>
    <property type="match status" value="1"/>
</dbReference>
<keyword evidence="3" id="KW-1133">Transmembrane helix</keyword>
<evidence type="ECO:0000256" key="3">
    <source>
        <dbReference type="SAM" id="Phobius"/>
    </source>
</evidence>
<sequence length="504" mass="56046">MERRSNKADKFKYLQPVDRAAIALMLVLIVLIGLLIWNGDRTAPRVRNFSWQNQQVGAEDTSFTLNFNRPMDHASVEANLQIDPLLPGKFSWAGRRMAYTLTAPVFYGTNYKVQLQGAKDKSKTESGKENEKLIDPFYGQFSTRDRAFVYIGVEPQEKGRLILYNVTQQKKTVLTPADMAVNDFKIYPEGRKILFSAADWLSQKPGVFEQQLYTVTTGINPLSPGKPETKPEAAGKINLVLDSKNFQNMKFDLSPDGQAIIVQRVNRNKPGEFGLWVIKPGAPPQPLENQPGGDFLITADSGAVAVAQGQGIAILPMTPKAKPLDFLAQYAKVFSFSKDGASAAMLKFNTNYTRSLFLVTNQGVQKELFKTTGSILDAQFDPRSDTLYCLITRLQKGEQDQDQEQPLLATVDLKKAKMTPILALPNQRDIQMSLSQDGLALLFDQLVTEKKLPKTGALTTNDGQAIVNSLLWLLPITPPTEGSKTQQQQPQQLPLPGFRPSWLP</sequence>
<proteinExistence type="predicted"/>
<evidence type="ECO:0000313" key="6">
    <source>
        <dbReference type="Proteomes" id="UP000010472"/>
    </source>
</evidence>
<dbReference type="KEGG" id="cep:Cri9333_0904"/>
<keyword evidence="3" id="KW-0812">Transmembrane</keyword>
<dbReference type="Gene3D" id="2.60.40.3710">
    <property type="match status" value="1"/>
</dbReference>
<evidence type="ECO:0000313" key="5">
    <source>
        <dbReference type="EMBL" id="AFZ11819.1"/>
    </source>
</evidence>
<protein>
    <recommendedName>
        <fullName evidence="4">SbsA Ig-like domain-containing protein</fullName>
    </recommendedName>
</protein>
<keyword evidence="3" id="KW-0472">Membrane</keyword>
<dbReference type="SUPFAM" id="SSF82171">
    <property type="entry name" value="DPP6 N-terminal domain-like"/>
    <property type="match status" value="1"/>
</dbReference>
<dbReference type="InterPro" id="IPR032812">
    <property type="entry name" value="SbsA_Ig"/>
</dbReference>
<feature type="domain" description="SbsA Ig-like" evidence="4">
    <location>
        <begin position="40"/>
        <end position="124"/>
    </location>
</feature>
<dbReference type="EMBL" id="CP003620">
    <property type="protein sequence ID" value="AFZ11819.1"/>
    <property type="molecule type" value="Genomic_DNA"/>
</dbReference>
<feature type="region of interest" description="Disordered" evidence="2">
    <location>
        <begin position="478"/>
        <end position="504"/>
    </location>
</feature>
<keyword evidence="1" id="KW-0732">Signal</keyword>
<dbReference type="HOGENOM" id="CLU_545948_0_0_3"/>
<dbReference type="RefSeq" id="WP_015201941.1">
    <property type="nucleotide sequence ID" value="NC_019753.1"/>
</dbReference>
<feature type="transmembrane region" description="Helical" evidence="3">
    <location>
        <begin position="20"/>
        <end position="37"/>
    </location>
</feature>
<dbReference type="PATRIC" id="fig|1173022.3.peg.980"/>
<gene>
    <name evidence="5" type="ORF">Cri9333_0904</name>
</gene>
<dbReference type="Proteomes" id="UP000010472">
    <property type="component" value="Chromosome"/>
</dbReference>
<dbReference type="OrthoDB" id="475437at2"/>
<dbReference type="STRING" id="1173022.Cri9333_0904"/>
<dbReference type="AlphaFoldDB" id="K9VW81"/>
<dbReference type="eggNOG" id="COG0823">
    <property type="taxonomic scope" value="Bacteria"/>
</dbReference>
<accession>K9VW81</accession>